<comment type="caution">
    <text evidence="4">The sequence shown here is derived from an EMBL/GenBank/DDBJ whole genome shotgun (WGS) entry which is preliminary data.</text>
</comment>
<evidence type="ECO:0000259" key="3">
    <source>
        <dbReference type="PROSITE" id="PS50837"/>
    </source>
</evidence>
<dbReference type="PROSITE" id="PS50297">
    <property type="entry name" value="ANK_REP_REGION"/>
    <property type="match status" value="6"/>
</dbReference>
<dbReference type="InterPro" id="IPR027417">
    <property type="entry name" value="P-loop_NTPase"/>
</dbReference>
<evidence type="ECO:0000313" key="5">
    <source>
        <dbReference type="Proteomes" id="UP001160390"/>
    </source>
</evidence>
<dbReference type="Gene3D" id="1.25.40.20">
    <property type="entry name" value="Ankyrin repeat-containing domain"/>
    <property type="match status" value="3"/>
</dbReference>
<feature type="repeat" description="ANK" evidence="2">
    <location>
        <begin position="701"/>
        <end position="733"/>
    </location>
</feature>
<dbReference type="PROSITE" id="PS50837">
    <property type="entry name" value="NACHT"/>
    <property type="match status" value="1"/>
</dbReference>
<evidence type="ECO:0000313" key="4">
    <source>
        <dbReference type="EMBL" id="CAI6090826.1"/>
    </source>
</evidence>
<organism evidence="4 5">
    <name type="scientific">Clonostachys chloroleuca</name>
    <dbReference type="NCBI Taxonomy" id="1926264"/>
    <lineage>
        <taxon>Eukaryota</taxon>
        <taxon>Fungi</taxon>
        <taxon>Dikarya</taxon>
        <taxon>Ascomycota</taxon>
        <taxon>Pezizomycotina</taxon>
        <taxon>Sordariomycetes</taxon>
        <taxon>Hypocreomycetidae</taxon>
        <taxon>Hypocreales</taxon>
        <taxon>Bionectriaceae</taxon>
        <taxon>Clonostachys</taxon>
    </lineage>
</organism>
<dbReference type="InterPro" id="IPR007111">
    <property type="entry name" value="NACHT_NTPase"/>
</dbReference>
<dbReference type="SUPFAM" id="SSF52540">
    <property type="entry name" value="P-loop containing nucleoside triphosphate hydrolases"/>
    <property type="match status" value="1"/>
</dbReference>
<dbReference type="Gene3D" id="3.40.50.300">
    <property type="entry name" value="P-loop containing nucleotide triphosphate hydrolases"/>
    <property type="match status" value="1"/>
</dbReference>
<dbReference type="InterPro" id="IPR054471">
    <property type="entry name" value="GPIID_WHD"/>
</dbReference>
<dbReference type="InterPro" id="IPR056884">
    <property type="entry name" value="NPHP3-like_N"/>
</dbReference>
<proteinExistence type="predicted"/>
<dbReference type="Pfam" id="PF24883">
    <property type="entry name" value="NPHP3_N"/>
    <property type="match status" value="1"/>
</dbReference>
<evidence type="ECO:0000256" key="2">
    <source>
        <dbReference type="PROSITE-ProRule" id="PRU00023"/>
    </source>
</evidence>
<name>A0AA35Q1R0_9HYPO</name>
<dbReference type="Pfam" id="PF12796">
    <property type="entry name" value="Ank_2"/>
    <property type="match status" value="2"/>
</dbReference>
<keyword evidence="1" id="KW-0677">Repeat</keyword>
<feature type="repeat" description="ANK" evidence="2">
    <location>
        <begin position="860"/>
        <end position="892"/>
    </location>
</feature>
<dbReference type="PRINTS" id="PR01415">
    <property type="entry name" value="ANKYRIN"/>
</dbReference>
<dbReference type="SMART" id="SM00248">
    <property type="entry name" value="ANK"/>
    <property type="match status" value="9"/>
</dbReference>
<feature type="repeat" description="ANK" evidence="2">
    <location>
        <begin position="734"/>
        <end position="766"/>
    </location>
</feature>
<dbReference type="PANTHER" id="PTHR10039">
    <property type="entry name" value="AMELOGENIN"/>
    <property type="match status" value="1"/>
</dbReference>
<sequence length="975" mass="108520">MADPLSVAGSAVGIVSLGLTAAQGLIQYYQAYRGQSEDVVHTTTKLELLLDLLENLQILLSSRKSHAKDGDLLDKVNSYVEDSYEPIQELEEQLNKLRKTSDRDVIASLHGFGRWLLLQNGNLNRVQHDVAVLLKLMEAPSVSSEIRSWINAPDASINFNEAAKKKHIGTGSRFVEGPQFQDWLVKPASFLWIVGFAGCGKSVLMTTIIEHTQRHRQLKQGIAIAFFFFTFNDETKQNCSAMLRSIILQLSSQLDQKDDPLSRLWRRSPSHSAADQGLLECLHQLVLSFKDDVYILIDTLDESPSVMYRDEVLDALAEMRDWGEPRLHLIVSSRDYSDVRSSLLSTSSGETMIKMRNESIDKDINIFVSQHIRTHQRFRKWKDHYDQIEAALVDGAQGVFRWVECQFAALARCPTSEYNLKRTLQSLPKSIDETYARMLRDLDPRYREDAQRALNFLCCAKRPLLVEELMQAIAVELGDSPKYNSERQLKSSEDLQQICAGLIDIDIRFLDQSDHGMNRMDFTFPNTIGNRYEVVRIAHFSVQEFLKSDRIQKSKDLQDLVSFHVSMQDANDQIAGTCLTFLLEPSILEPRSSTSSPPAYISFEDYATHYWVDHFKECTPSSSTRAEALRLFCGKGDVFEKWISRRGFGESWPAPLYYASYFGLTSILDALVDVGLSKESAATHNACTRAEPFFLNKVTSYGETALQAASLHGHLAIVQRLIEGGADIRQESGDFGTALLAAAIQGHLEIVQLLITKGADINQQSGSYGTALQAASVRGNLQIVELLIRKGANIHQEYDRFHGTALRAASAFGHLEIQSGSYGTALQAASVRGNLEIVELLIKKGANVDLEGDNHATALQAQSALQAASASGHIEIVKLLLKEGANTNQESSYYGTALQAASVFGHIEIIKLLLKEGANINQEGGYLANQGYPGTAVEFASMTGYVEAVQLLIEKGARVNEEIVRFLIMKGAYVD</sequence>
<dbReference type="Pfam" id="PF00023">
    <property type="entry name" value="Ank"/>
    <property type="match status" value="2"/>
</dbReference>
<evidence type="ECO:0000256" key="1">
    <source>
        <dbReference type="ARBA" id="ARBA00022737"/>
    </source>
</evidence>
<feature type="repeat" description="ANK" evidence="2">
    <location>
        <begin position="767"/>
        <end position="799"/>
    </location>
</feature>
<dbReference type="AlphaFoldDB" id="A0AA35Q1R0"/>
<feature type="repeat" description="ANK" evidence="2">
    <location>
        <begin position="893"/>
        <end position="925"/>
    </location>
</feature>
<dbReference type="InterPro" id="IPR036770">
    <property type="entry name" value="Ankyrin_rpt-contain_sf"/>
</dbReference>
<dbReference type="PANTHER" id="PTHR10039:SF16">
    <property type="entry name" value="GPI INOSITOL-DEACYLASE"/>
    <property type="match status" value="1"/>
</dbReference>
<dbReference type="Proteomes" id="UP001160390">
    <property type="component" value="Unassembled WGS sequence"/>
</dbReference>
<gene>
    <name evidence="4" type="ORF">CCHLO57077_00010060</name>
</gene>
<feature type="repeat" description="ANK" evidence="2">
    <location>
        <begin position="821"/>
        <end position="853"/>
    </location>
</feature>
<dbReference type="Pfam" id="PF22939">
    <property type="entry name" value="WHD_GPIID"/>
    <property type="match status" value="1"/>
</dbReference>
<protein>
    <recommendedName>
        <fullName evidence="3">NACHT domain-containing protein</fullName>
    </recommendedName>
</protein>
<dbReference type="PROSITE" id="PS50088">
    <property type="entry name" value="ANK_REPEAT"/>
    <property type="match status" value="6"/>
</dbReference>
<dbReference type="SUPFAM" id="SSF48403">
    <property type="entry name" value="Ankyrin repeat"/>
    <property type="match status" value="1"/>
</dbReference>
<keyword evidence="5" id="KW-1185">Reference proteome</keyword>
<dbReference type="EMBL" id="CABFNP030001042">
    <property type="protein sequence ID" value="CAI6090826.1"/>
    <property type="molecule type" value="Genomic_DNA"/>
</dbReference>
<keyword evidence="2" id="KW-0040">ANK repeat</keyword>
<accession>A0AA35Q1R0</accession>
<dbReference type="InterPro" id="IPR002110">
    <property type="entry name" value="Ankyrin_rpt"/>
</dbReference>
<feature type="domain" description="NACHT" evidence="3">
    <location>
        <begin position="189"/>
        <end position="334"/>
    </location>
</feature>
<reference evidence="4" key="1">
    <citation type="submission" date="2023-01" db="EMBL/GenBank/DDBJ databases">
        <authorList>
            <person name="Piombo E."/>
        </authorList>
    </citation>
    <scope>NUCLEOTIDE SEQUENCE</scope>
</reference>